<evidence type="ECO:0000313" key="3">
    <source>
        <dbReference type="Proteomes" id="UP001365542"/>
    </source>
</evidence>
<feature type="compositionally biased region" description="Low complexity" evidence="1">
    <location>
        <begin position="960"/>
        <end position="976"/>
    </location>
</feature>
<keyword evidence="3" id="KW-1185">Reference proteome</keyword>
<feature type="region of interest" description="Disordered" evidence="1">
    <location>
        <begin position="954"/>
        <end position="1152"/>
    </location>
</feature>
<feature type="compositionally biased region" description="Polar residues" evidence="1">
    <location>
        <begin position="1094"/>
        <end position="1107"/>
    </location>
</feature>
<evidence type="ECO:0000313" key="2">
    <source>
        <dbReference type="EMBL" id="KAK6540131.1"/>
    </source>
</evidence>
<name>A0AAV9XEN9_9PEZI</name>
<feature type="region of interest" description="Disordered" evidence="1">
    <location>
        <begin position="1"/>
        <end position="33"/>
    </location>
</feature>
<feature type="compositionally biased region" description="Low complexity" evidence="1">
    <location>
        <begin position="698"/>
        <end position="708"/>
    </location>
</feature>
<feature type="region of interest" description="Disordered" evidence="1">
    <location>
        <begin position="1168"/>
        <end position="1199"/>
    </location>
</feature>
<feature type="region of interest" description="Disordered" evidence="1">
    <location>
        <begin position="577"/>
        <end position="651"/>
    </location>
</feature>
<comment type="caution">
    <text evidence="2">The sequence shown here is derived from an EMBL/GenBank/DDBJ whole genome shotgun (WGS) entry which is preliminary data.</text>
</comment>
<feature type="compositionally biased region" description="Polar residues" evidence="1">
    <location>
        <begin position="1021"/>
        <end position="1030"/>
    </location>
</feature>
<gene>
    <name evidence="2" type="ORF">TWF694_008953</name>
</gene>
<feature type="region of interest" description="Disordered" evidence="1">
    <location>
        <begin position="134"/>
        <end position="156"/>
    </location>
</feature>
<proteinExistence type="predicted"/>
<feature type="compositionally biased region" description="Polar residues" evidence="1">
    <location>
        <begin position="1553"/>
        <end position="1566"/>
    </location>
</feature>
<feature type="compositionally biased region" description="Polar residues" evidence="1">
    <location>
        <begin position="1128"/>
        <end position="1150"/>
    </location>
</feature>
<feature type="region of interest" description="Disordered" evidence="1">
    <location>
        <begin position="1528"/>
        <end position="1600"/>
    </location>
</feature>
<feature type="region of interest" description="Disordered" evidence="1">
    <location>
        <begin position="869"/>
        <end position="921"/>
    </location>
</feature>
<feature type="compositionally biased region" description="Polar residues" evidence="1">
    <location>
        <begin position="11"/>
        <end position="24"/>
    </location>
</feature>
<evidence type="ECO:0000256" key="1">
    <source>
        <dbReference type="SAM" id="MobiDB-lite"/>
    </source>
</evidence>
<feature type="region of interest" description="Disordered" evidence="1">
    <location>
        <begin position="1439"/>
        <end position="1460"/>
    </location>
</feature>
<dbReference type="EMBL" id="JAVHJO010000005">
    <property type="protein sequence ID" value="KAK6540131.1"/>
    <property type="molecule type" value="Genomic_DNA"/>
</dbReference>
<protein>
    <recommendedName>
        <fullName evidence="4">Vacuolar import and degradation protein 21</fullName>
    </recommendedName>
</protein>
<organism evidence="2 3">
    <name type="scientific">Orbilia ellipsospora</name>
    <dbReference type="NCBI Taxonomy" id="2528407"/>
    <lineage>
        <taxon>Eukaryota</taxon>
        <taxon>Fungi</taxon>
        <taxon>Dikarya</taxon>
        <taxon>Ascomycota</taxon>
        <taxon>Pezizomycotina</taxon>
        <taxon>Orbiliomycetes</taxon>
        <taxon>Orbiliales</taxon>
        <taxon>Orbiliaceae</taxon>
        <taxon>Orbilia</taxon>
    </lineage>
</organism>
<accession>A0AAV9XEN9</accession>
<feature type="compositionally biased region" description="Basic and acidic residues" evidence="1">
    <location>
        <begin position="709"/>
        <end position="723"/>
    </location>
</feature>
<feature type="compositionally biased region" description="Polar residues" evidence="1">
    <location>
        <begin position="578"/>
        <end position="588"/>
    </location>
</feature>
<reference evidence="2 3" key="1">
    <citation type="submission" date="2019-10" db="EMBL/GenBank/DDBJ databases">
        <authorList>
            <person name="Palmer J.M."/>
        </authorList>
    </citation>
    <scope>NUCLEOTIDE SEQUENCE [LARGE SCALE GENOMIC DNA]</scope>
    <source>
        <strain evidence="2 3">TWF694</strain>
    </source>
</reference>
<dbReference type="Proteomes" id="UP001365542">
    <property type="component" value="Unassembled WGS sequence"/>
</dbReference>
<evidence type="ECO:0008006" key="4">
    <source>
        <dbReference type="Google" id="ProtNLM"/>
    </source>
</evidence>
<feature type="compositionally biased region" description="Polar residues" evidence="1">
    <location>
        <begin position="1573"/>
        <end position="1582"/>
    </location>
</feature>
<sequence length="1600" mass="174855">MSPIKRPRNDILSNTGPIRSTPRNRQYKEKAQSSPLLVNSTARAISNARREAAAVGVTKTRKGWLESITSLFRPVSQKIGTTIFGQASAQDANDESLWQYVKATTWRYLGFQPKRKLQSMLDEQLWIDHRERENKEREERLRQVREKREAERQAKLDAQIKDLSKAIENVPGKQSETGPADPYETGRQWVSELNAGLHSHLQMGRDAPVAQKPVKKAPEESESETSASANLFTPRPTQPTIFLKQNQQNFKDQFQANFKSDPSKDQEKIEFIAKLTGWSIKRLGVQFRTYQRFPNLDHTYNFKPDHSKDIAKFAEILCDRGFLKRNHLSAKITFEPVWGRTTFDNDRIKQMPKLYIPTGELEPPVTTRPREFSMAERVKMMNEGCYEPVRAEWRKQTIYDLEFVTPSDPRLAVYEKEIFDVDFEVSRDDPRLRHLWSLAPSVRAYRPDIKKDSTAYTRLCYKQLLANRDYWYWQLLQEVEKRDRALAKVYKHFDLNRKRHEVKWNEWQRVYLVHTDKLPEPEPAVMAVSEVTSTKEVVAENPKDEEIIVEEFDLIIEDEDEAVSDDETVEQPLPAYTVSHTYLPNATAKTREGNTKPVPRLPEKRKRQSTPYKSYNATSANAWRNSEANLSDEDNFPSRPPNSNSYPKEAAQYQGTRLAKAFANNDKEEAHDALPLDGKKKKVHFARGHTETIFRPYEVESPSPSRSVSPEDMRATKRMKGADDSTEPATSQAALRAKNAQPTALNRRSVKAVKIPRNLTRPAQIGKGSSNPLKRAYQASLADIPREWRSQPGCFSAWDEDAQDAGMFYELDIENGKLPKGFGTWEIELEQTRAPKRIRVVRENGTEQDFVVWDKEGKLRPVDWVPADAKEEVDDVEEPIPEKVQEPPKVSVAPPTASQEKTERATTQVSPSTEAGPLDPHDFKVVYAKYMAEYEKEQKQTLAEEREKAVADLIRRHVSETSSSGVSSQEGSEAGSFSASNAKPRRLRRSLSEMRAIDIDPSYPIFNPFEKGSPKPKAALSRTSSKSETALPSPPLSNDDENSGKEDKSPGSKAKSRLTGLFEPVQSQKTPFTVVEDTTAHQTSTTVEKPVAESFQSETTAPSSQGSEPDASNVLKPVVNDATLPRLGSSSDLSKTQSLLPPAPITSNPAPVTPSAAITAAEIGMFGAVKPSPNEKRGLDEDSGMDIDNTPQSAKKTRSPKEFGFVTNASTSMSESFKPSIPSSFDFGGMNSKPIFGGDTSAIVANANAITSAPFVFGGNAPSTSKTEEPFKFGAAPSVTSNPYQFGGASAAPANFGAPSTSKPADTPFLFGGASKPAEKPADNGFVFGGSKPAEKPTEPAPFVFGGKATAPAVTTGMFAPTATTAPSMFGNSTAPSIFGQSTAAPSIFGQSTAAPSIFGTSTAAPSSSNMFGTTSNAPTSNGLFGAVSGVTAAPSFGSAQSSAPSFGAPSATNAPSSQSFGFAPSATSAPTFGGNNAATSSASFTFGSTATTSQPMQFGGELSKPTSSSFTSGFNFGSGADSPAPGMFGGFGATSAAPSPAPSGPTMFGASNPGTPNPQSGTSFGTDMFGFQPQQQTNSFGRTIKTAVSRRPGSVRGKR</sequence>
<feature type="region of interest" description="Disordered" evidence="1">
    <location>
        <begin position="698"/>
        <end position="744"/>
    </location>
</feature>
<feature type="compositionally biased region" description="Polar residues" evidence="1">
    <location>
        <begin position="609"/>
        <end position="629"/>
    </location>
</feature>
<feature type="region of interest" description="Disordered" evidence="1">
    <location>
        <begin position="208"/>
        <end position="235"/>
    </location>
</feature>